<dbReference type="AlphaFoldDB" id="A0A177L9U3"/>
<dbReference type="EMBL" id="LQWY01000014">
    <property type="protein sequence ID" value="OAH61945.1"/>
    <property type="molecule type" value="Genomic_DNA"/>
</dbReference>
<evidence type="ECO:0000313" key="1">
    <source>
        <dbReference type="EMBL" id="OAH61945.1"/>
    </source>
</evidence>
<organism evidence="1 2">
    <name type="scientific">Domibacillus aminovorans</name>
    <dbReference type="NCBI Taxonomy" id="29332"/>
    <lineage>
        <taxon>Bacteria</taxon>
        <taxon>Bacillati</taxon>
        <taxon>Bacillota</taxon>
        <taxon>Bacilli</taxon>
        <taxon>Bacillales</taxon>
        <taxon>Bacillaceae</taxon>
        <taxon>Domibacillus</taxon>
    </lineage>
</organism>
<sequence>MAQHTSAVLLTDGAGQPIPQYLDTADKTDSPQGTFKPLTKNQPVQLAGISIPGGLPVDLQGASISADSLSIENVQFKTQEVTFHDAVTAAGEGTPFTVGAYKTLTVELYGSSAAREIKFYGVSASGIKRSIQGINLQSLTFASSTTGTGEIWSFEITGLETVIVEVVSVTGGAVMVKGKAVA</sequence>
<dbReference type="Proteomes" id="UP000076935">
    <property type="component" value="Unassembled WGS sequence"/>
</dbReference>
<protein>
    <submittedName>
        <fullName evidence="1">Uncharacterized protein</fullName>
    </submittedName>
</protein>
<proteinExistence type="predicted"/>
<keyword evidence="2" id="KW-1185">Reference proteome</keyword>
<name>A0A177L9U3_9BACI</name>
<comment type="caution">
    <text evidence="1">The sequence shown here is derived from an EMBL/GenBank/DDBJ whole genome shotgun (WGS) entry which is preliminary data.</text>
</comment>
<gene>
    <name evidence="1" type="ORF">AWH49_11010</name>
</gene>
<dbReference type="RefSeq" id="WP_082862697.1">
    <property type="nucleotide sequence ID" value="NZ_JBCNAN010000021.1"/>
</dbReference>
<evidence type="ECO:0000313" key="2">
    <source>
        <dbReference type="Proteomes" id="UP000076935"/>
    </source>
</evidence>
<reference evidence="1 2" key="1">
    <citation type="submission" date="2016-01" db="EMBL/GenBank/DDBJ databases">
        <title>Investigation of taxonomic status of Bacillus aminovorans.</title>
        <authorList>
            <person name="Verma A."/>
            <person name="Pal Y."/>
            <person name="Krishnamurthi S."/>
        </authorList>
    </citation>
    <scope>NUCLEOTIDE SEQUENCE [LARGE SCALE GENOMIC DNA]</scope>
    <source>
        <strain evidence="1 2">DSM 1314</strain>
    </source>
</reference>
<accession>A0A177L9U3</accession>